<dbReference type="InterPro" id="IPR029000">
    <property type="entry name" value="Cyclophilin-like_dom_sf"/>
</dbReference>
<dbReference type="Proteomes" id="UP000776629">
    <property type="component" value="Unassembled WGS sequence"/>
</dbReference>
<dbReference type="SMART" id="SM00797">
    <property type="entry name" value="AHS2"/>
    <property type="match status" value="1"/>
</dbReference>
<evidence type="ECO:0000256" key="3">
    <source>
        <dbReference type="ARBA" id="ARBA00022840"/>
    </source>
</evidence>
<evidence type="ECO:0000256" key="4">
    <source>
        <dbReference type="SAM" id="Coils"/>
    </source>
</evidence>
<dbReference type="Gene3D" id="2.40.100.10">
    <property type="entry name" value="Cyclophilin-like"/>
    <property type="match status" value="1"/>
</dbReference>
<keyword evidence="3" id="KW-0067">ATP-binding</keyword>
<dbReference type="PANTHER" id="PTHR43309">
    <property type="entry name" value="5-OXOPROLINASE SUBUNIT C"/>
    <property type="match status" value="1"/>
</dbReference>
<dbReference type="PANTHER" id="PTHR43309:SF5">
    <property type="entry name" value="5-OXOPROLINASE SUBUNIT C"/>
    <property type="match status" value="1"/>
</dbReference>
<evidence type="ECO:0000313" key="7">
    <source>
        <dbReference type="Proteomes" id="UP000776629"/>
    </source>
</evidence>
<dbReference type="SUPFAM" id="SSF50891">
    <property type="entry name" value="Cyclophilin-like"/>
    <property type="match status" value="1"/>
</dbReference>
<proteinExistence type="predicted"/>
<dbReference type="RefSeq" id="WP_204776732.1">
    <property type="nucleotide sequence ID" value="NZ_JACJJQ010000029.1"/>
</dbReference>
<organism evidence="6 7">
    <name type="scientific">Limosilactobacillus alvi</name>
    <dbReference type="NCBI Taxonomy" id="990412"/>
    <lineage>
        <taxon>Bacteria</taxon>
        <taxon>Bacillati</taxon>
        <taxon>Bacillota</taxon>
        <taxon>Bacilli</taxon>
        <taxon>Lactobacillales</taxon>
        <taxon>Lactobacillaceae</taxon>
        <taxon>Limosilactobacillus</taxon>
    </lineage>
</organism>
<dbReference type="EMBL" id="JACJJQ010000029">
    <property type="protein sequence ID" value="MBM6754432.1"/>
    <property type="molecule type" value="Genomic_DNA"/>
</dbReference>
<keyword evidence="4" id="KW-0175">Coiled coil</keyword>
<keyword evidence="1" id="KW-0547">Nucleotide-binding</keyword>
<name>A0ABS2EQS1_9LACO</name>
<accession>A0ABS2EQS1</accession>
<comment type="caution">
    <text evidence="6">The sequence shown here is derived from an EMBL/GenBank/DDBJ whole genome shotgun (WGS) entry which is preliminary data.</text>
</comment>
<dbReference type="InterPro" id="IPR003778">
    <property type="entry name" value="CT_A_B"/>
</dbReference>
<keyword evidence="2" id="KW-0378">Hydrolase</keyword>
<evidence type="ECO:0000313" key="6">
    <source>
        <dbReference type="EMBL" id="MBM6754432.1"/>
    </source>
</evidence>
<keyword evidence="7" id="KW-1185">Reference proteome</keyword>
<feature type="domain" description="Carboxyltransferase" evidence="5">
    <location>
        <begin position="25"/>
        <end position="306"/>
    </location>
</feature>
<protein>
    <submittedName>
        <fullName evidence="6">Biotin-dependent carboxyltransferase</fullName>
    </submittedName>
</protein>
<evidence type="ECO:0000256" key="2">
    <source>
        <dbReference type="ARBA" id="ARBA00022801"/>
    </source>
</evidence>
<feature type="coiled-coil region" evidence="4">
    <location>
        <begin position="285"/>
        <end position="312"/>
    </location>
</feature>
<evidence type="ECO:0000259" key="5">
    <source>
        <dbReference type="SMART" id="SM00797"/>
    </source>
</evidence>
<gene>
    <name evidence="6" type="ORF">H5993_06650</name>
</gene>
<evidence type="ECO:0000256" key="1">
    <source>
        <dbReference type="ARBA" id="ARBA00022741"/>
    </source>
</evidence>
<reference evidence="6 7" key="1">
    <citation type="journal article" date="2021" name="Sci. Rep.">
        <title>The distribution of antibiotic resistance genes in chicken gut microbiota commensals.</title>
        <authorList>
            <person name="Juricova H."/>
            <person name="Matiasovicova J."/>
            <person name="Kubasova T."/>
            <person name="Cejkova D."/>
            <person name="Rychlik I."/>
        </authorList>
    </citation>
    <scope>NUCLEOTIDE SEQUENCE [LARGE SCALE GENOMIC DNA]</scope>
    <source>
        <strain evidence="6 7">An810</strain>
    </source>
</reference>
<dbReference type="Pfam" id="PF02626">
    <property type="entry name" value="CT_A_B"/>
    <property type="match status" value="1"/>
</dbReference>
<sequence>MAFLQVIEPGLQTTIQDTGRVDAQRFGFPASGSVDRAATRLANLLVGNAEGTAVLEFPLVGPTLEFERSTFIALTGARFKAELNHALIPMNQCLQVQAGDILKIGPVEKGRIGYLAIAGGIQTAPVLGSQSTTIRLHLGGFHGRALEAGDLIPIKKQTVLTSFYHRRAQAQRLPNQDEIIKIRLIKGPQWQWFDHLNQQRLFQGTFKVTNQADRMGYRLGGTKLQVPKKNLLSTATVRGALQIPQNGEPIVLMADRQTTGGYPVIAVIATIDLGYFAQCQAGQKIQFELITLEQARQALDQLRQELDQFEQTVLAGKYRPPYGISRVASQRISRMLEE</sequence>
<dbReference type="InterPro" id="IPR052708">
    <property type="entry name" value="PxpC"/>
</dbReference>
<dbReference type="NCBIfam" id="TIGR00724">
    <property type="entry name" value="urea_amlyse_rel"/>
    <property type="match status" value="1"/>
</dbReference>